<feature type="transmembrane region" description="Helical" evidence="1">
    <location>
        <begin position="139"/>
        <end position="159"/>
    </location>
</feature>
<organism evidence="2 3">
    <name type="scientific">Terriglobus roseus</name>
    <dbReference type="NCBI Taxonomy" id="392734"/>
    <lineage>
        <taxon>Bacteria</taxon>
        <taxon>Pseudomonadati</taxon>
        <taxon>Acidobacteriota</taxon>
        <taxon>Terriglobia</taxon>
        <taxon>Terriglobales</taxon>
        <taxon>Acidobacteriaceae</taxon>
        <taxon>Terriglobus</taxon>
    </lineage>
</organism>
<accession>A0A1G7MBU3</accession>
<feature type="transmembrane region" description="Helical" evidence="1">
    <location>
        <begin position="238"/>
        <end position="256"/>
    </location>
</feature>
<feature type="transmembrane region" description="Helical" evidence="1">
    <location>
        <begin position="214"/>
        <end position="233"/>
    </location>
</feature>
<feature type="transmembrane region" description="Helical" evidence="1">
    <location>
        <begin position="444"/>
        <end position="472"/>
    </location>
</feature>
<evidence type="ECO:0000313" key="3">
    <source>
        <dbReference type="Proteomes" id="UP000182427"/>
    </source>
</evidence>
<protein>
    <submittedName>
        <fullName evidence="2">Uncharacterized protein</fullName>
    </submittedName>
</protein>
<name>A0A1G7MBU3_9BACT</name>
<evidence type="ECO:0000313" key="2">
    <source>
        <dbReference type="EMBL" id="SDF59161.1"/>
    </source>
</evidence>
<keyword evidence="3" id="KW-1185">Reference proteome</keyword>
<dbReference type="AlphaFoldDB" id="A0A1G7MBU3"/>
<dbReference type="EMBL" id="LT629690">
    <property type="protein sequence ID" value="SDF59161.1"/>
    <property type="molecule type" value="Genomic_DNA"/>
</dbReference>
<evidence type="ECO:0000256" key="1">
    <source>
        <dbReference type="SAM" id="Phobius"/>
    </source>
</evidence>
<proteinExistence type="predicted"/>
<feature type="transmembrane region" description="Helical" evidence="1">
    <location>
        <begin position="20"/>
        <end position="47"/>
    </location>
</feature>
<feature type="transmembrane region" description="Helical" evidence="1">
    <location>
        <begin position="190"/>
        <end position="208"/>
    </location>
</feature>
<feature type="transmembrane region" description="Helical" evidence="1">
    <location>
        <begin position="390"/>
        <end position="409"/>
    </location>
</feature>
<dbReference type="OrthoDB" id="107211at2"/>
<keyword evidence="1" id="KW-0812">Transmembrane</keyword>
<gene>
    <name evidence="2" type="ORF">SAMN05444167_2758</name>
</gene>
<feature type="transmembrane region" description="Helical" evidence="1">
    <location>
        <begin position="421"/>
        <end position="438"/>
    </location>
</feature>
<feature type="transmembrane region" description="Helical" evidence="1">
    <location>
        <begin position="59"/>
        <end position="80"/>
    </location>
</feature>
<keyword evidence="1" id="KW-0472">Membrane</keyword>
<dbReference type="Proteomes" id="UP000182427">
    <property type="component" value="Chromosome I"/>
</dbReference>
<keyword evidence="1" id="KW-1133">Transmembrane helix</keyword>
<reference evidence="2 3" key="1">
    <citation type="submission" date="2016-10" db="EMBL/GenBank/DDBJ databases">
        <authorList>
            <person name="de Groot N.N."/>
        </authorList>
    </citation>
    <scope>NUCLEOTIDE SEQUENCE [LARGE SCALE GENOMIC DNA]</scope>
    <source>
        <strain evidence="2 3">GAS232</strain>
    </source>
</reference>
<sequence>MKFAMKVTLPTHVPMRYVFRVVAVLFALQMLEGTSIYASLAYCAFIVVMSDAFNACGGLVYPSGAAIFFMGLLTMILGGLVKTVLGEPLDSNVLAAQKTMMVYLVGACSLWTAARINARIRRKKPFLQSLQIHDRFQQAAMGAALIGQFGGLLVPVAVLSTFNQVNNFLPLSIMLAVYGTTQKTDGWRSFSVLAFIISVWLTLFWGIFSFSKQGMFTASVAWALAATIAGYWMTTRRLVFVTVFAVSMATFLTPLSQLGRVYKDDPDSQEKALDMLFHPLRTREEYQALVAEQLQISTAYHWFNENYGLLDRLTVFPIDDALIHLTDDGHSATILPIESYVLNMIPRYFVGQKAELHWGNRYAHEIGMLADNDTTTGISFSPFADAYHCVQWWGVTLIMFPCYLAMFWVMDSLTGSTKQTFWAAIYLLFLAHGAAEGMMNAPFIAVSVVAFSVVLAAFVTTHILPMIGALLIPVRRTILPLSVDPVPRPAPSLGLSPRTIEEKI</sequence>
<feature type="transmembrane region" description="Helical" evidence="1">
    <location>
        <begin position="100"/>
        <end position="118"/>
    </location>
</feature>